<feature type="coiled-coil region" evidence="7">
    <location>
        <begin position="57"/>
        <end position="84"/>
    </location>
</feature>
<dbReference type="GO" id="GO:0008270">
    <property type="term" value="F:zinc ion binding"/>
    <property type="evidence" value="ECO:0007669"/>
    <property type="project" value="InterPro"/>
</dbReference>
<evidence type="ECO:0000256" key="5">
    <source>
        <dbReference type="ARBA" id="ARBA00023163"/>
    </source>
</evidence>
<keyword evidence="6" id="KW-0539">Nucleus</keyword>
<reference evidence="9 10" key="1">
    <citation type="submission" date="2018-02" db="EMBL/GenBank/DDBJ databases">
        <title>The genomes of Aspergillus section Nigri reveals drivers in fungal speciation.</title>
        <authorList>
            <consortium name="DOE Joint Genome Institute"/>
            <person name="Vesth T.C."/>
            <person name="Nybo J."/>
            <person name="Theobald S."/>
            <person name="Brandl J."/>
            <person name="Frisvad J.C."/>
            <person name="Nielsen K.F."/>
            <person name="Lyhne E.K."/>
            <person name="Kogle M.E."/>
            <person name="Kuo A."/>
            <person name="Riley R."/>
            <person name="Clum A."/>
            <person name="Nolan M."/>
            <person name="Lipzen A."/>
            <person name="Salamov A."/>
            <person name="Henrissat B."/>
            <person name="Wiebenga A."/>
            <person name="De vries R.P."/>
            <person name="Grigoriev I.V."/>
            <person name="Mortensen U.H."/>
            <person name="Andersen M.R."/>
            <person name="Baker S.E."/>
        </authorList>
    </citation>
    <scope>NUCLEOTIDE SEQUENCE [LARGE SCALE GENOMIC DNA]</scope>
    <source>
        <strain evidence="9 10">CBS 707.79</strain>
    </source>
</reference>
<accession>A0A319DNK1</accession>
<keyword evidence="2" id="KW-0862">Zinc</keyword>
<dbReference type="OrthoDB" id="1600564at2759"/>
<dbReference type="VEuPathDB" id="FungiDB:BO71DRAFT_3062"/>
<keyword evidence="5" id="KW-0804">Transcription</keyword>
<dbReference type="GO" id="GO:0000976">
    <property type="term" value="F:transcription cis-regulatory region binding"/>
    <property type="evidence" value="ECO:0007669"/>
    <property type="project" value="TreeGrafter"/>
</dbReference>
<evidence type="ECO:0000256" key="6">
    <source>
        <dbReference type="ARBA" id="ARBA00023242"/>
    </source>
</evidence>
<dbReference type="PANTHER" id="PTHR31845">
    <property type="entry name" value="FINGER DOMAIN PROTEIN, PUTATIVE-RELATED"/>
    <property type="match status" value="1"/>
</dbReference>
<feature type="compositionally biased region" description="Low complexity" evidence="8">
    <location>
        <begin position="111"/>
        <end position="122"/>
    </location>
</feature>
<dbReference type="Gene3D" id="4.10.240.10">
    <property type="entry name" value="Zn(2)-C6 fungal-type DNA-binding domain"/>
    <property type="match status" value="1"/>
</dbReference>
<sequence length="568" mass="63218">MSQSLSRVTKPAVRACTNCVRAKARCAPGPSSTCERCQRMGKSCQPSPPVRKRRTVAKASTKEVQKLEEKLDGLVSILREATQGQTGLNRTALDTALERGGPASYAESVSAATPAQDAAGPARTPDASGDSPGLGFSLEPGDNDASLYLDRFRSSFIGNLPFLVISPSLTARQLCQESPLLWIAIMTVASIRTTQQRAMSKRIREIFGREAYIEGTRNMDFLLAVLVYATWDRYYSLDKPIFTSLVQLAISILYDLGLDKPPLQDAGLMLAYDLKGISRPSHFSRSPSMEERRALLGCFLVSSGSMLSRNGEPLRWTPYFDDCLRVVEEQKEETSDILLVQLVKLRLLAGKAMDYPGTSSATGSVSPASFYLQSMQMQLRDVRSQIPSEITDNKILQLELLITELLIHEIGFSSAPDIFPRHSNQRFDCLCVCLQTTKTWVDTMSSVQPAEYVGLSSLMCSNMTRSFIDLYRLSACDYPEWDRGLVQETVNVSWVLEEAARCFSRVKDEAGFDPEGSEEVNYFTIMADKMEALKVCWDAAMVPMTDSWPHSEVDLGNFSNEFLSMWNW</sequence>
<proteinExistence type="predicted"/>
<evidence type="ECO:0000256" key="4">
    <source>
        <dbReference type="ARBA" id="ARBA00023125"/>
    </source>
</evidence>
<dbReference type="Proteomes" id="UP000247810">
    <property type="component" value="Unassembled WGS sequence"/>
</dbReference>
<dbReference type="AlphaFoldDB" id="A0A319DNK1"/>
<keyword evidence="3" id="KW-0805">Transcription regulation</keyword>
<keyword evidence="10" id="KW-1185">Reference proteome</keyword>
<keyword evidence="4" id="KW-0238">DNA-binding</keyword>
<keyword evidence="7" id="KW-0175">Coiled coil</keyword>
<name>A0A319DNK1_9EURO</name>
<evidence type="ECO:0000256" key="3">
    <source>
        <dbReference type="ARBA" id="ARBA00023015"/>
    </source>
</evidence>
<evidence type="ECO:0000256" key="7">
    <source>
        <dbReference type="SAM" id="Coils"/>
    </source>
</evidence>
<dbReference type="GO" id="GO:0000981">
    <property type="term" value="F:DNA-binding transcription factor activity, RNA polymerase II-specific"/>
    <property type="evidence" value="ECO:0007669"/>
    <property type="project" value="InterPro"/>
</dbReference>
<evidence type="ECO:0000256" key="8">
    <source>
        <dbReference type="SAM" id="MobiDB-lite"/>
    </source>
</evidence>
<dbReference type="PANTHER" id="PTHR31845:SF32">
    <property type="entry name" value="MISCELLANEOUS ZN(II)2CYS6 TRANSCRIPTION FACTOR (EUROFUNG)-RELATED"/>
    <property type="match status" value="1"/>
</dbReference>
<evidence type="ECO:0000313" key="9">
    <source>
        <dbReference type="EMBL" id="PYH98989.1"/>
    </source>
</evidence>
<dbReference type="STRING" id="1448320.A0A319DNK1"/>
<evidence type="ECO:0000256" key="2">
    <source>
        <dbReference type="ARBA" id="ARBA00022833"/>
    </source>
</evidence>
<feature type="region of interest" description="Disordered" evidence="8">
    <location>
        <begin position="104"/>
        <end position="136"/>
    </location>
</feature>
<evidence type="ECO:0008006" key="11">
    <source>
        <dbReference type="Google" id="ProtNLM"/>
    </source>
</evidence>
<dbReference type="InterPro" id="IPR051089">
    <property type="entry name" value="prtT"/>
</dbReference>
<dbReference type="SUPFAM" id="SSF57701">
    <property type="entry name" value="Zn2/Cys6 DNA-binding domain"/>
    <property type="match status" value="1"/>
</dbReference>
<evidence type="ECO:0000313" key="10">
    <source>
        <dbReference type="Proteomes" id="UP000247810"/>
    </source>
</evidence>
<evidence type="ECO:0000256" key="1">
    <source>
        <dbReference type="ARBA" id="ARBA00004123"/>
    </source>
</evidence>
<organism evidence="9 10">
    <name type="scientific">Aspergillus ellipticus CBS 707.79</name>
    <dbReference type="NCBI Taxonomy" id="1448320"/>
    <lineage>
        <taxon>Eukaryota</taxon>
        <taxon>Fungi</taxon>
        <taxon>Dikarya</taxon>
        <taxon>Ascomycota</taxon>
        <taxon>Pezizomycotina</taxon>
        <taxon>Eurotiomycetes</taxon>
        <taxon>Eurotiomycetidae</taxon>
        <taxon>Eurotiales</taxon>
        <taxon>Aspergillaceae</taxon>
        <taxon>Aspergillus</taxon>
        <taxon>Aspergillus subgen. Circumdati</taxon>
    </lineage>
</organism>
<protein>
    <recommendedName>
        <fullName evidence="11">Zn(2)-C6 fungal-type domain-containing protein</fullName>
    </recommendedName>
</protein>
<comment type="subcellular location">
    <subcellularLocation>
        <location evidence="1">Nucleus</location>
    </subcellularLocation>
</comment>
<gene>
    <name evidence="9" type="ORF">BO71DRAFT_3062</name>
</gene>
<dbReference type="GO" id="GO:0005634">
    <property type="term" value="C:nucleus"/>
    <property type="evidence" value="ECO:0007669"/>
    <property type="project" value="UniProtKB-SubCell"/>
</dbReference>
<dbReference type="InterPro" id="IPR036864">
    <property type="entry name" value="Zn2-C6_fun-type_DNA-bd_sf"/>
</dbReference>
<dbReference type="EMBL" id="KZ825806">
    <property type="protein sequence ID" value="PYH98989.1"/>
    <property type="molecule type" value="Genomic_DNA"/>
</dbReference>